<dbReference type="Proteomes" id="UP000076078">
    <property type="component" value="Unassembled WGS sequence"/>
</dbReference>
<gene>
    <name evidence="2" type="ORF">DLAC_11111</name>
</gene>
<dbReference type="AlphaFoldDB" id="A0A151Z381"/>
<protein>
    <submittedName>
        <fullName evidence="2">Uncharacterized protein</fullName>
    </submittedName>
</protein>
<evidence type="ECO:0000313" key="3">
    <source>
        <dbReference type="Proteomes" id="UP000076078"/>
    </source>
</evidence>
<proteinExistence type="predicted"/>
<evidence type="ECO:0000256" key="1">
    <source>
        <dbReference type="SAM" id="Phobius"/>
    </source>
</evidence>
<evidence type="ECO:0000313" key="2">
    <source>
        <dbReference type="EMBL" id="KYQ88410.1"/>
    </source>
</evidence>
<accession>A0A151Z381</accession>
<reference evidence="2 3" key="1">
    <citation type="submission" date="2015-12" db="EMBL/GenBank/DDBJ databases">
        <title>Dictyostelia acquired genes for synthesis and detection of signals that induce cell-type specialization by lateral gene transfer from prokaryotes.</title>
        <authorList>
            <person name="Gloeckner G."/>
            <person name="Schaap P."/>
        </authorList>
    </citation>
    <scope>NUCLEOTIDE SEQUENCE [LARGE SCALE GENOMIC DNA]</scope>
    <source>
        <strain evidence="2 3">TK</strain>
    </source>
</reference>
<dbReference type="InParanoid" id="A0A151Z381"/>
<sequence length="173" mass="20090">MNTNIDPAYKIIIDHADDIDDCQSINQPPQCDDNNKNNYCFRFKTINWSDLIGFFLLIVKFYYATKMPSFNMGIVIVCNFRVNYAIFVDYHQESAVIDNNIYENTVMPQNQPHSNYNQHNESGKIEPPNSPIHNMDSFLRTLPTDSISSNTLTTTEYIEFFQFVDVVPNCLNH</sequence>
<comment type="caution">
    <text evidence="2">The sequence shown here is derived from an EMBL/GenBank/DDBJ whole genome shotgun (WGS) entry which is preliminary data.</text>
</comment>
<keyword evidence="1" id="KW-1133">Transmembrane helix</keyword>
<keyword evidence="1" id="KW-0812">Transmembrane</keyword>
<name>A0A151Z381_TIELA</name>
<dbReference type="EMBL" id="LODT01000051">
    <property type="protein sequence ID" value="KYQ88410.1"/>
    <property type="molecule type" value="Genomic_DNA"/>
</dbReference>
<keyword evidence="1" id="KW-0472">Membrane</keyword>
<feature type="transmembrane region" description="Helical" evidence="1">
    <location>
        <begin position="45"/>
        <end position="63"/>
    </location>
</feature>
<organism evidence="2 3">
    <name type="scientific">Tieghemostelium lacteum</name>
    <name type="common">Slime mold</name>
    <name type="synonym">Dictyostelium lacteum</name>
    <dbReference type="NCBI Taxonomy" id="361077"/>
    <lineage>
        <taxon>Eukaryota</taxon>
        <taxon>Amoebozoa</taxon>
        <taxon>Evosea</taxon>
        <taxon>Eumycetozoa</taxon>
        <taxon>Dictyostelia</taxon>
        <taxon>Dictyosteliales</taxon>
        <taxon>Raperosteliaceae</taxon>
        <taxon>Tieghemostelium</taxon>
    </lineage>
</organism>
<keyword evidence="3" id="KW-1185">Reference proteome</keyword>